<dbReference type="Pfam" id="PF05686">
    <property type="entry name" value="Glyco_transf_90"/>
    <property type="match status" value="1"/>
</dbReference>
<comment type="similarity">
    <text evidence="1">Belongs to the glycosyltransferase 90 family.</text>
</comment>
<dbReference type="SMART" id="SM00672">
    <property type="entry name" value="CAP10"/>
    <property type="match status" value="1"/>
</dbReference>
<reference evidence="5" key="1">
    <citation type="submission" date="2016-02" db="EMBL/GenBank/DDBJ databases">
        <title>Comparative genomics of biotechnologically important yeasts.</title>
        <authorList>
            <consortium name="DOE Joint Genome Institute"/>
            <person name="Riley R."/>
            <person name="Haridas S."/>
            <person name="Wolfe K.H."/>
            <person name="Lopes M.R."/>
            <person name="Hittinger C.T."/>
            <person name="Goker M."/>
            <person name="Salamov A."/>
            <person name="Wisecaver J."/>
            <person name="Long T.M."/>
            <person name="Aerts A.L."/>
            <person name="Barry K."/>
            <person name="Choi C."/>
            <person name="Clum A."/>
            <person name="Coughlan A.Y."/>
            <person name="Deshpande S."/>
            <person name="Douglass A.P."/>
            <person name="Hanson S.J."/>
            <person name="Klenk H.-P."/>
            <person name="Labutti K."/>
            <person name="Lapidus A."/>
            <person name="Lindquist E."/>
            <person name="Lipzen A."/>
            <person name="Meier-Kolthoff J.P."/>
            <person name="Ohm R.A."/>
            <person name="Otillar R.P."/>
            <person name="Pangilinan J."/>
            <person name="Peng Y."/>
            <person name="Rokas A."/>
            <person name="Rosa C.A."/>
            <person name="Scheuner C."/>
            <person name="Sibirny A.A."/>
            <person name="Slot J.C."/>
            <person name="Stielow J.B."/>
            <person name="Sun H."/>
            <person name="Kurtzman C.P."/>
            <person name="Blackwell M."/>
            <person name="Jeffries T.W."/>
            <person name="Grigoriev I.V."/>
        </authorList>
    </citation>
    <scope>NUCLEOTIDE SEQUENCE [LARGE SCALE GENOMIC DNA]</scope>
    <source>
        <strain evidence="5">NRRL Y-17796</strain>
    </source>
</reference>
<dbReference type="InterPro" id="IPR006598">
    <property type="entry name" value="CAP10"/>
</dbReference>
<evidence type="ECO:0000259" key="3">
    <source>
        <dbReference type="SMART" id="SM00672"/>
    </source>
</evidence>
<feature type="non-terminal residue" evidence="4">
    <location>
        <position position="553"/>
    </location>
</feature>
<dbReference type="EMBL" id="KV453843">
    <property type="protein sequence ID" value="ODV89451.1"/>
    <property type="molecule type" value="Genomic_DNA"/>
</dbReference>
<feature type="non-terminal residue" evidence="4">
    <location>
        <position position="1"/>
    </location>
</feature>
<accession>A0A1E4TCG7</accession>
<evidence type="ECO:0000313" key="5">
    <source>
        <dbReference type="Proteomes" id="UP000095023"/>
    </source>
</evidence>
<dbReference type="AlphaFoldDB" id="A0A1E4TCG7"/>
<name>A0A1E4TCG7_9ASCO</name>
<gene>
    <name evidence="4" type="ORF">CANCADRAFT_17823</name>
</gene>
<dbReference type="PANTHER" id="PTHR12203:SF35">
    <property type="entry name" value="PROTEIN O-GLUCOSYLTRANSFERASE 1"/>
    <property type="match status" value="1"/>
</dbReference>
<keyword evidence="2 4" id="KW-0808">Transferase</keyword>
<dbReference type="Proteomes" id="UP000095023">
    <property type="component" value="Unassembled WGS sequence"/>
</dbReference>
<dbReference type="InterPro" id="IPR051091">
    <property type="entry name" value="O-Glucosyltr/Glycosyltrsf_90"/>
</dbReference>
<evidence type="ECO:0000256" key="2">
    <source>
        <dbReference type="ARBA" id="ARBA00022679"/>
    </source>
</evidence>
<dbReference type="PANTHER" id="PTHR12203">
    <property type="entry name" value="KDEL LYS-ASP-GLU-LEU CONTAINING - RELATED"/>
    <property type="match status" value="1"/>
</dbReference>
<protein>
    <submittedName>
        <fullName evidence="4">Glycosyltransferase family 90 protein</fullName>
    </submittedName>
</protein>
<dbReference type="OrthoDB" id="541052at2759"/>
<keyword evidence="5" id="KW-1185">Reference proteome</keyword>
<sequence length="553" mass="64075">DPIQQLVVRGMLIYHKLARVEQPTLNELTTWYIKQYGRVPPPNFDKWYEYAKEKNIVDYRAFEQIYNDLKPFWGLSPNTIRASIQHLQQSPDFELVEIRDGKAVWPGGHEISFIHRANILRQAVDTYGGNVPDLDILLNTLDEPKVLCPLRDIAMYKKLEEETRFVHPSPKNEFTTTVKPATDPLYGPMIPFKWIEHHRRPAYDLLHGSCPADSLIAFPGTTEEIRKMSEELYLTEKGKFIFNTSASLDSCTIGPVARYNHGFFAAAISNKVLPDLVPVFTESKLNVHNDILSAPHMHFIDDSEFLFDPATEQSFESKSDIAVWRGYTSEGDARPDTWKYLQRHKLVDLFNASKVEENGMNKYHFMCDKEERRNHGVEDEPGMCVVDPTSYLEEYGDMAFVGQFGCEGEEMCDLERQHYAFVDRLPFNEILQHKYLFDVDGVTFSGRFMAFLNSNSLPFKSSVFNVWYQNRLVPWAHYIPIDVTMDEAFAAYVYFNGFKEHAPSRVALAAKLGKVGQEWTRRVLRKEDMQVYNYLLLLEYGRVLDDNRDQIGY</sequence>
<evidence type="ECO:0000313" key="4">
    <source>
        <dbReference type="EMBL" id="ODV89451.1"/>
    </source>
</evidence>
<dbReference type="GO" id="GO:0016740">
    <property type="term" value="F:transferase activity"/>
    <property type="evidence" value="ECO:0007669"/>
    <property type="project" value="UniProtKB-KW"/>
</dbReference>
<proteinExistence type="inferred from homology"/>
<organism evidence="4 5">
    <name type="scientific">Tortispora caseinolytica NRRL Y-17796</name>
    <dbReference type="NCBI Taxonomy" id="767744"/>
    <lineage>
        <taxon>Eukaryota</taxon>
        <taxon>Fungi</taxon>
        <taxon>Dikarya</taxon>
        <taxon>Ascomycota</taxon>
        <taxon>Saccharomycotina</taxon>
        <taxon>Trigonopsidomycetes</taxon>
        <taxon>Trigonopsidales</taxon>
        <taxon>Trigonopsidaceae</taxon>
        <taxon>Tortispora</taxon>
    </lineage>
</organism>
<feature type="domain" description="Glycosyl transferase CAP10" evidence="3">
    <location>
        <begin position="240"/>
        <end position="547"/>
    </location>
</feature>
<evidence type="ECO:0000256" key="1">
    <source>
        <dbReference type="ARBA" id="ARBA00010118"/>
    </source>
</evidence>